<dbReference type="InterPro" id="IPR030868">
    <property type="entry name" value="MqnA"/>
</dbReference>
<gene>
    <name evidence="4" type="ORF">ETSY2_13475</name>
</gene>
<evidence type="ECO:0008006" key="6">
    <source>
        <dbReference type="Google" id="ProtNLM"/>
    </source>
</evidence>
<comment type="pathway">
    <text evidence="1">Quinol/quinone metabolism; menaquinone biosynthesis.</text>
</comment>
<dbReference type="PANTHER" id="PTHR37690:SF1">
    <property type="entry name" value="CHORISMATE DEHYDRATASE"/>
    <property type="match status" value="1"/>
</dbReference>
<dbReference type="SUPFAM" id="SSF53850">
    <property type="entry name" value="Periplasmic binding protein-like II"/>
    <property type="match status" value="1"/>
</dbReference>
<reference evidence="4 5" key="1">
    <citation type="journal article" date="2014" name="Nature">
        <title>An environmental bacterial taxon with a large and distinct metabolic repertoire.</title>
        <authorList>
            <person name="Wilson M.C."/>
            <person name="Mori T."/>
            <person name="Ruckert C."/>
            <person name="Uria A.R."/>
            <person name="Helf M.J."/>
            <person name="Takada K."/>
            <person name="Gernert C."/>
            <person name="Steffens U.A."/>
            <person name="Heycke N."/>
            <person name="Schmitt S."/>
            <person name="Rinke C."/>
            <person name="Helfrich E.J."/>
            <person name="Brachmann A.O."/>
            <person name="Gurgui C."/>
            <person name="Wakimoto T."/>
            <person name="Kracht M."/>
            <person name="Crusemann M."/>
            <person name="Hentschel U."/>
            <person name="Abe I."/>
            <person name="Matsunaga S."/>
            <person name="Kalinowski J."/>
            <person name="Takeyama H."/>
            <person name="Piel J."/>
        </authorList>
    </citation>
    <scope>NUCLEOTIDE SEQUENCE [LARGE SCALE GENOMIC DNA]</scope>
    <source>
        <strain evidence="5">TSY2</strain>
    </source>
</reference>
<dbReference type="Gene3D" id="3.40.190.10">
    <property type="entry name" value="Periplasmic binding protein-like II"/>
    <property type="match status" value="1"/>
</dbReference>
<comment type="caution">
    <text evidence="4">The sequence shown here is derived from an EMBL/GenBank/DDBJ whole genome shotgun (WGS) entry which is preliminary data.</text>
</comment>
<evidence type="ECO:0000313" key="4">
    <source>
        <dbReference type="EMBL" id="ETX07048.1"/>
    </source>
</evidence>
<dbReference type="UniPathway" id="UPA00079"/>
<evidence type="ECO:0000256" key="2">
    <source>
        <dbReference type="ARBA" id="ARBA00022428"/>
    </source>
</evidence>
<dbReference type="Pfam" id="PF02621">
    <property type="entry name" value="VitK2_biosynth"/>
    <property type="match status" value="1"/>
</dbReference>
<dbReference type="EMBL" id="AZHX01000540">
    <property type="protein sequence ID" value="ETX07048.1"/>
    <property type="molecule type" value="Genomic_DNA"/>
</dbReference>
<keyword evidence="5" id="KW-1185">Reference proteome</keyword>
<sequence length="156" mass="18107">MQILLALKHQVQPNAYVTLDDPNDACLLIGNQGLRQRTGLDAYPHRYDLGEEWTAWTSLPFVFVHWLVRLDLDPKLIAQLEDALYVGLQDWADGLFRFASSRDDLLMRARDILSYTQGIRYFSGRPEQRSMALFRQYLEQLHTPLEPSGDEMAEEH</sequence>
<accession>W4MA23</accession>
<evidence type="ECO:0000313" key="5">
    <source>
        <dbReference type="Proteomes" id="UP000019140"/>
    </source>
</evidence>
<name>W4MA23_9BACT</name>
<organism evidence="4 5">
    <name type="scientific">Candidatus Entotheonella gemina</name>
    <dbReference type="NCBI Taxonomy" id="1429439"/>
    <lineage>
        <taxon>Bacteria</taxon>
        <taxon>Pseudomonadati</taxon>
        <taxon>Nitrospinota/Tectimicrobiota group</taxon>
        <taxon>Candidatus Tectimicrobiota</taxon>
        <taxon>Candidatus Entotheonellia</taxon>
        <taxon>Candidatus Entotheonellales</taxon>
        <taxon>Candidatus Entotheonellaceae</taxon>
        <taxon>Candidatus Entotheonella</taxon>
    </lineage>
</organism>
<dbReference type="AlphaFoldDB" id="W4MA23"/>
<dbReference type="InterPro" id="IPR003773">
    <property type="entry name" value="Menaquinone_biosynth"/>
</dbReference>
<protein>
    <recommendedName>
        <fullName evidence="6">Chorismate dehydratase</fullName>
    </recommendedName>
</protein>
<dbReference type="PANTHER" id="PTHR37690">
    <property type="entry name" value="CHORISMATE DEHYDRATASE"/>
    <property type="match status" value="1"/>
</dbReference>
<dbReference type="GO" id="GO:0016829">
    <property type="term" value="F:lyase activity"/>
    <property type="evidence" value="ECO:0007669"/>
    <property type="project" value="UniProtKB-KW"/>
</dbReference>
<keyword evidence="2" id="KW-0474">Menaquinone biosynthesis</keyword>
<dbReference type="Proteomes" id="UP000019140">
    <property type="component" value="Unassembled WGS sequence"/>
</dbReference>
<dbReference type="GO" id="GO:0009234">
    <property type="term" value="P:menaquinone biosynthetic process"/>
    <property type="evidence" value="ECO:0007669"/>
    <property type="project" value="UniProtKB-UniPathway"/>
</dbReference>
<evidence type="ECO:0000256" key="3">
    <source>
        <dbReference type="ARBA" id="ARBA00023239"/>
    </source>
</evidence>
<evidence type="ECO:0000256" key="1">
    <source>
        <dbReference type="ARBA" id="ARBA00004863"/>
    </source>
</evidence>
<dbReference type="HOGENOM" id="CLU_1683359_0_0_7"/>
<proteinExistence type="predicted"/>
<keyword evidence="3" id="KW-0456">Lyase</keyword>